<sequence>MRDGCAPAEWSSLAAGCGCGGAAAPSPRRCGARRWRRQRVAGAAPAHAAARMASPRLCCQSDIALHQTTARCRVENAATHPDPLATQPTLMTGAAPSTQEHEVILISDGEEDDAPPAQPLAADAYAGSYSRYPAAPGRTTRAAAALGNGKARYHPDDAELDATAGVKAKRKAALDDDEAAYPPADGALGADVKRRRREDPATGGLPVPSAADYPPDRQYAQLGASTSGALDAYANGAAARAPAAAVYDSGDASRQRREVPQQDYPPRPARVAIQSLPVADKEGHFIVRKGEDVTERYKIMQQLGQGTFGKVVECWDRSKRRYVAIKIIRAVQKYRDASQIEVRVLQKLREHDPNNDNKCIHLIDMFNYRNHVCIVTELLGQSVFDFLKENQFASFPPRHIWSFAKQLLRSVAFLHRLNLVHTDLKPENILLVDSTADVVALSKRPNARRKRVLRNSEIRLIDFGSATFDNEYHSQVVSTRHYRAPEIILQMGWSFPCDAWSIGCILVEFFTGDALFQTHDNLEHLAMMEVVLGPMPDNYRRKAESTKPDYFHGGQVHYPNKETQPHSKRYMKRMKRLQDIVSGPAAFQKHNSRFLNLLQRLLAFDPAQRIKVADALNHPYFDLVDSEFPGPPCPAPGQ</sequence>
<dbReference type="Pfam" id="PF00069">
    <property type="entry name" value="Pkinase"/>
    <property type="match status" value="1"/>
</dbReference>
<dbReference type="STRING" id="58919.A0A316Z6Q6"/>
<dbReference type="GO" id="GO:0043484">
    <property type="term" value="P:regulation of RNA splicing"/>
    <property type="evidence" value="ECO:0007669"/>
    <property type="project" value="TreeGrafter"/>
</dbReference>
<proteinExistence type="predicted"/>
<feature type="domain" description="Protein kinase" evidence="8">
    <location>
        <begin position="297"/>
        <end position="621"/>
    </location>
</feature>
<evidence type="ECO:0000259" key="8">
    <source>
        <dbReference type="PROSITE" id="PS50011"/>
    </source>
</evidence>
<feature type="region of interest" description="Disordered" evidence="7">
    <location>
        <begin position="246"/>
        <end position="268"/>
    </location>
</feature>
<dbReference type="GO" id="GO:0005634">
    <property type="term" value="C:nucleus"/>
    <property type="evidence" value="ECO:0007669"/>
    <property type="project" value="TreeGrafter"/>
</dbReference>
<keyword evidence="2" id="KW-0808">Transferase</keyword>
<dbReference type="PANTHER" id="PTHR45646:SF11">
    <property type="entry name" value="SERINE_THREONINE-PROTEIN KINASE DOA"/>
    <property type="match status" value="1"/>
</dbReference>
<dbReference type="RefSeq" id="XP_025597023.1">
    <property type="nucleotide sequence ID" value="XM_025745864.1"/>
</dbReference>
<dbReference type="PANTHER" id="PTHR45646">
    <property type="entry name" value="SERINE/THREONINE-PROTEIN KINASE DOA-RELATED"/>
    <property type="match status" value="1"/>
</dbReference>
<keyword evidence="4 9" id="KW-0418">Kinase</keyword>
<dbReference type="GO" id="GO:0005524">
    <property type="term" value="F:ATP binding"/>
    <property type="evidence" value="ECO:0007669"/>
    <property type="project" value="UniProtKB-UniRule"/>
</dbReference>
<evidence type="ECO:0000256" key="4">
    <source>
        <dbReference type="ARBA" id="ARBA00022777"/>
    </source>
</evidence>
<dbReference type="SUPFAM" id="SSF56112">
    <property type="entry name" value="Protein kinase-like (PK-like)"/>
    <property type="match status" value="1"/>
</dbReference>
<dbReference type="InterPro" id="IPR011009">
    <property type="entry name" value="Kinase-like_dom_sf"/>
</dbReference>
<evidence type="ECO:0000256" key="5">
    <source>
        <dbReference type="ARBA" id="ARBA00022840"/>
    </source>
</evidence>
<name>A0A316Z6Q6_9BASI</name>
<evidence type="ECO:0000256" key="7">
    <source>
        <dbReference type="SAM" id="MobiDB-lite"/>
    </source>
</evidence>
<evidence type="ECO:0000313" key="10">
    <source>
        <dbReference type="Proteomes" id="UP000245946"/>
    </source>
</evidence>
<dbReference type="AlphaFoldDB" id="A0A316Z6Q6"/>
<feature type="compositionally biased region" description="Basic and acidic residues" evidence="7">
    <location>
        <begin position="251"/>
        <end position="260"/>
    </location>
</feature>
<feature type="region of interest" description="Disordered" evidence="7">
    <location>
        <begin position="176"/>
        <end position="218"/>
    </location>
</feature>
<protein>
    <submittedName>
        <fullName evidence="9">Kinase-like protein</fullName>
    </submittedName>
</protein>
<dbReference type="OrthoDB" id="283111at2759"/>
<dbReference type="GeneID" id="37273408"/>
<dbReference type="GO" id="GO:0004674">
    <property type="term" value="F:protein serine/threonine kinase activity"/>
    <property type="evidence" value="ECO:0007669"/>
    <property type="project" value="UniProtKB-KW"/>
</dbReference>
<evidence type="ECO:0000256" key="3">
    <source>
        <dbReference type="ARBA" id="ARBA00022741"/>
    </source>
</evidence>
<dbReference type="SMART" id="SM00220">
    <property type="entry name" value="S_TKc"/>
    <property type="match status" value="1"/>
</dbReference>
<keyword evidence="5 6" id="KW-0067">ATP-binding</keyword>
<keyword evidence="1" id="KW-0723">Serine/threonine-protein kinase</keyword>
<feature type="binding site" evidence="6">
    <location>
        <position position="326"/>
    </location>
    <ligand>
        <name>ATP</name>
        <dbReference type="ChEBI" id="CHEBI:30616"/>
    </ligand>
</feature>
<dbReference type="EMBL" id="KZ819298">
    <property type="protein sequence ID" value="PWN96744.1"/>
    <property type="molecule type" value="Genomic_DNA"/>
</dbReference>
<dbReference type="InterPro" id="IPR017441">
    <property type="entry name" value="Protein_kinase_ATP_BS"/>
</dbReference>
<evidence type="ECO:0000256" key="2">
    <source>
        <dbReference type="ARBA" id="ARBA00022679"/>
    </source>
</evidence>
<keyword evidence="10" id="KW-1185">Reference proteome</keyword>
<evidence type="ECO:0000256" key="1">
    <source>
        <dbReference type="ARBA" id="ARBA00022527"/>
    </source>
</evidence>
<dbReference type="Proteomes" id="UP000245946">
    <property type="component" value="Unassembled WGS sequence"/>
</dbReference>
<evidence type="ECO:0000256" key="6">
    <source>
        <dbReference type="PROSITE-ProRule" id="PRU10141"/>
    </source>
</evidence>
<reference evidence="9 10" key="1">
    <citation type="journal article" date="2018" name="Mol. Biol. Evol.">
        <title>Broad Genomic Sampling Reveals a Smut Pathogenic Ancestry of the Fungal Clade Ustilaginomycotina.</title>
        <authorList>
            <person name="Kijpornyongpan T."/>
            <person name="Mondo S.J."/>
            <person name="Barry K."/>
            <person name="Sandor L."/>
            <person name="Lee J."/>
            <person name="Lipzen A."/>
            <person name="Pangilinan J."/>
            <person name="LaButti K."/>
            <person name="Hainaut M."/>
            <person name="Henrissat B."/>
            <person name="Grigoriev I.V."/>
            <person name="Spatafora J.W."/>
            <person name="Aime M.C."/>
        </authorList>
    </citation>
    <scope>NUCLEOTIDE SEQUENCE [LARGE SCALE GENOMIC DNA]</scope>
    <source>
        <strain evidence="9 10">MCA 4186</strain>
    </source>
</reference>
<organism evidence="9 10">
    <name type="scientific">Tilletiopsis washingtonensis</name>
    <dbReference type="NCBI Taxonomy" id="58919"/>
    <lineage>
        <taxon>Eukaryota</taxon>
        <taxon>Fungi</taxon>
        <taxon>Dikarya</taxon>
        <taxon>Basidiomycota</taxon>
        <taxon>Ustilaginomycotina</taxon>
        <taxon>Exobasidiomycetes</taxon>
        <taxon>Entylomatales</taxon>
        <taxon>Entylomatales incertae sedis</taxon>
        <taxon>Tilletiopsis</taxon>
    </lineage>
</organism>
<dbReference type="PROSITE" id="PS00108">
    <property type="entry name" value="PROTEIN_KINASE_ST"/>
    <property type="match status" value="1"/>
</dbReference>
<dbReference type="InterPro" id="IPR000719">
    <property type="entry name" value="Prot_kinase_dom"/>
</dbReference>
<dbReference type="CDD" id="cd14134">
    <property type="entry name" value="PKc_CLK"/>
    <property type="match status" value="1"/>
</dbReference>
<dbReference type="InterPro" id="IPR008271">
    <property type="entry name" value="Ser/Thr_kinase_AS"/>
</dbReference>
<dbReference type="PROSITE" id="PS50011">
    <property type="entry name" value="PROTEIN_KINASE_DOM"/>
    <property type="match status" value="1"/>
</dbReference>
<evidence type="ECO:0000313" key="9">
    <source>
        <dbReference type="EMBL" id="PWN96744.1"/>
    </source>
</evidence>
<dbReference type="PROSITE" id="PS00107">
    <property type="entry name" value="PROTEIN_KINASE_ATP"/>
    <property type="match status" value="1"/>
</dbReference>
<gene>
    <name evidence="9" type="ORF">FA09DRAFT_84638</name>
</gene>
<keyword evidence="3 6" id="KW-0547">Nucleotide-binding</keyword>
<dbReference type="InterPro" id="IPR051175">
    <property type="entry name" value="CLK_kinases"/>
</dbReference>
<dbReference type="Gene3D" id="3.30.200.20">
    <property type="entry name" value="Phosphorylase Kinase, domain 1"/>
    <property type="match status" value="1"/>
</dbReference>
<accession>A0A316Z6Q6</accession>
<dbReference type="Gene3D" id="1.10.510.10">
    <property type="entry name" value="Transferase(Phosphotransferase) domain 1"/>
    <property type="match status" value="1"/>
</dbReference>